<comment type="caution">
    <text evidence="1">The sequence shown here is derived from an EMBL/GenBank/DDBJ whole genome shotgun (WGS) entry which is preliminary data.</text>
</comment>
<proteinExistence type="predicted"/>
<protein>
    <submittedName>
        <fullName evidence="1">Uncharacterized protein</fullName>
    </submittedName>
</protein>
<name>A0ABW1PC94_9PSEU</name>
<reference evidence="2" key="1">
    <citation type="journal article" date="2019" name="Int. J. Syst. Evol. Microbiol.">
        <title>The Global Catalogue of Microorganisms (GCM) 10K type strain sequencing project: providing services to taxonomists for standard genome sequencing and annotation.</title>
        <authorList>
            <consortium name="The Broad Institute Genomics Platform"/>
            <consortium name="The Broad Institute Genome Sequencing Center for Infectious Disease"/>
            <person name="Wu L."/>
            <person name="Ma J."/>
        </authorList>
    </citation>
    <scope>NUCLEOTIDE SEQUENCE [LARGE SCALE GENOMIC DNA]</scope>
    <source>
        <strain evidence="2">CGMCC 4.7246</strain>
    </source>
</reference>
<organism evidence="1 2">
    <name type="scientific">Saccharothrix lopnurensis</name>
    <dbReference type="NCBI Taxonomy" id="1670621"/>
    <lineage>
        <taxon>Bacteria</taxon>
        <taxon>Bacillati</taxon>
        <taxon>Actinomycetota</taxon>
        <taxon>Actinomycetes</taxon>
        <taxon>Pseudonocardiales</taxon>
        <taxon>Pseudonocardiaceae</taxon>
        <taxon>Saccharothrix</taxon>
    </lineage>
</organism>
<dbReference type="RefSeq" id="WP_380639115.1">
    <property type="nucleotide sequence ID" value="NZ_JBHSQO010000032.1"/>
</dbReference>
<keyword evidence="2" id="KW-1185">Reference proteome</keyword>
<evidence type="ECO:0000313" key="1">
    <source>
        <dbReference type="EMBL" id="MFC6092669.1"/>
    </source>
</evidence>
<sequence length="52" mass="5141">MGAVEGALSLVADLIGGSEVDGRGGVHADAGVSVFVVVGEEEFLAERAGVLQ</sequence>
<dbReference type="Proteomes" id="UP001596220">
    <property type="component" value="Unassembled WGS sequence"/>
</dbReference>
<evidence type="ECO:0000313" key="2">
    <source>
        <dbReference type="Proteomes" id="UP001596220"/>
    </source>
</evidence>
<gene>
    <name evidence="1" type="ORF">ACFP3R_25635</name>
</gene>
<accession>A0ABW1PC94</accession>
<dbReference type="EMBL" id="JBHSQO010000032">
    <property type="protein sequence ID" value="MFC6092669.1"/>
    <property type="molecule type" value="Genomic_DNA"/>
</dbReference>